<feature type="region of interest" description="Disordered" evidence="8">
    <location>
        <begin position="1042"/>
        <end position="1123"/>
    </location>
</feature>
<dbReference type="InterPro" id="IPR002921">
    <property type="entry name" value="Fungal_lipase-type"/>
</dbReference>
<keyword evidence="5" id="KW-0809">Transit peptide</keyword>
<dbReference type="CDD" id="cd00519">
    <property type="entry name" value="Lipase_3"/>
    <property type="match status" value="1"/>
</dbReference>
<dbReference type="AlphaFoldDB" id="A0AAV1IL25"/>
<feature type="region of interest" description="Disordered" evidence="8">
    <location>
        <begin position="77"/>
        <end position="138"/>
    </location>
</feature>
<evidence type="ECO:0000256" key="7">
    <source>
        <dbReference type="ARBA" id="ARBA00023098"/>
    </source>
</evidence>
<dbReference type="PANTHER" id="PTHR31403">
    <property type="entry name" value="PHOSPHOLIPASE A1-IBETA2, CHLOROPLASTIC"/>
    <property type="match status" value="1"/>
</dbReference>
<dbReference type="PANTHER" id="PTHR31403:SF7">
    <property type="entry name" value="PHOSPHOLIPASE A1-IGAMMA3, CHLOROPLASTIC"/>
    <property type="match status" value="1"/>
</dbReference>
<keyword evidence="9" id="KW-0472">Membrane</keyword>
<feature type="domain" description="Fungal lipase-type" evidence="10">
    <location>
        <begin position="748"/>
        <end position="891"/>
    </location>
</feature>
<feature type="region of interest" description="Disordered" evidence="8">
    <location>
        <begin position="170"/>
        <end position="194"/>
    </location>
</feature>
<keyword evidence="9" id="KW-1133">Transmembrane helix</keyword>
<keyword evidence="7" id="KW-0443">Lipid metabolism</keyword>
<organism evidence="11 12">
    <name type="scientific">Coccomyxa viridis</name>
    <dbReference type="NCBI Taxonomy" id="1274662"/>
    <lineage>
        <taxon>Eukaryota</taxon>
        <taxon>Viridiplantae</taxon>
        <taxon>Chlorophyta</taxon>
        <taxon>core chlorophytes</taxon>
        <taxon>Trebouxiophyceae</taxon>
        <taxon>Trebouxiophyceae incertae sedis</taxon>
        <taxon>Coccomyxaceae</taxon>
        <taxon>Coccomyxa</taxon>
    </lineage>
</organism>
<evidence type="ECO:0000256" key="8">
    <source>
        <dbReference type="SAM" id="MobiDB-lite"/>
    </source>
</evidence>
<evidence type="ECO:0000259" key="10">
    <source>
        <dbReference type="Pfam" id="PF01764"/>
    </source>
</evidence>
<keyword evidence="9" id="KW-0812">Transmembrane</keyword>
<feature type="compositionally biased region" description="Acidic residues" evidence="8">
    <location>
        <begin position="231"/>
        <end position="246"/>
    </location>
</feature>
<feature type="transmembrane region" description="Helical" evidence="9">
    <location>
        <begin position="583"/>
        <end position="601"/>
    </location>
</feature>
<reference evidence="11 12" key="1">
    <citation type="submission" date="2023-10" db="EMBL/GenBank/DDBJ databases">
        <authorList>
            <person name="Maclean D."/>
            <person name="Macfadyen A."/>
        </authorList>
    </citation>
    <scope>NUCLEOTIDE SEQUENCE [LARGE SCALE GENOMIC DNA]</scope>
</reference>
<comment type="subcellular location">
    <subcellularLocation>
        <location evidence="1">Plastid</location>
        <location evidence="1">Chloroplast</location>
    </subcellularLocation>
</comment>
<proteinExistence type="predicted"/>
<feature type="region of interest" description="Disordered" evidence="8">
    <location>
        <begin position="1145"/>
        <end position="1164"/>
    </location>
</feature>
<keyword evidence="3" id="KW-0934">Plastid</keyword>
<feature type="transmembrane region" description="Helical" evidence="9">
    <location>
        <begin position="532"/>
        <end position="551"/>
    </location>
</feature>
<dbReference type="Gene3D" id="3.40.50.1820">
    <property type="entry name" value="alpha/beta hydrolase"/>
    <property type="match status" value="1"/>
</dbReference>
<feature type="compositionally biased region" description="Low complexity" evidence="8">
    <location>
        <begin position="1074"/>
        <end position="1093"/>
    </location>
</feature>
<sequence length="1164" mass="129686">MSEPNNIERQATARDELPDDRFRSHGVLEPESQAREYRMAAGGAAATSAGLAFNVVAAMASDAGQAVARRMQSLDFRGDEAARERRAAKKDSGRLGSDGLSKASQERQASQDMMSRASSGSKSGHTPSRATSAGMRMSSIDRGRSGLVCVGEDECREWCKEQRLQKARSQALHSTHSGSSMNRQGSVLSQQYGPTSATSAAKAFGDFVKQESTRLQSAAPNASRYQRHDEFDEEDEIEGDGEEETLETTGDGGVGMGGAETTVRPRKRKGRHYDAKDDVILRLEALPPLEVKRLVIALWVSTTLAGVFLLAEFILKFEHSDVPFSNHKHVPVMNAVVGIICLAILIGRLGRFTRRLISCHKLHRRWAARRYSHSMLAYAELVIGVIVNINFVVPNLYLLAVPCSWQSHIIPWCSLVRWTCYNCIFLLIWIHAHNAVPWHQELAGSSKVIRRIAQTEWKQAPEDAIVLDAGFLYHWPKYLYWLLFEGMLLAVVLNYCYGTNEDRRPPNPFPGQDPNADCDQLQWHCRMSNTQIALVTSLIFLAYLYFAFYFFNIRRANRMLANESYAKYKMGCILIRLHQRLRFNMVLFFALSLALLHFVHLNSCRSYIETWGGLLPVQIVMTAMVCCWAHLMTPADPRKTSPVLGVWLQEFAWTEEDKEEDMKSRSASTGKLSAKDASSLQKQPMFCMETAVNMFYWSVLVYDHEEALESKVLLDTAMSLYNLEHSELYWEKAQDTKLLIAWNHDTIVIAFRGTSSMANALADLQAWQTIHPPRRGRGLRRPKVHIGFHKSWIANDLDQKVKERVMEIIKDHKGTTKMYITGHSLGGALATLAAYDLKNVADKAKLDVHISCYTYGAPRVGNHSFAEDFDRVINNCFHVVNHQDVVPKAPKFFIMYKRAGYRVIINHNGDMIVRPSAIEASVQVAGNSVAHHLMGSYQRSLLAIMLAQFTRKRFAGGMAGVVRLASRNVTVQELLMEEAGLDVPALRRLSKWGDMAPHIGAKIAPRLEVKQNQTLLRIPSMQGRLMRSISAKGMAVSESTARFGKRMMSMGRRDPKSLATVEEDGQDDDEGTDNGDSSPPAEASASGAALPRAGGDHSLREKFAEERPKPTLAGTAKDESLLPSAPAFSPFAALAGSAIDAKEDDSLEVGMLHERGSGSSPAQH</sequence>
<evidence type="ECO:0000256" key="5">
    <source>
        <dbReference type="ARBA" id="ARBA00022946"/>
    </source>
</evidence>
<feature type="transmembrane region" description="Helical" evidence="9">
    <location>
        <begin position="478"/>
        <end position="497"/>
    </location>
</feature>
<keyword evidence="12" id="KW-1185">Reference proteome</keyword>
<feature type="compositionally biased region" description="Acidic residues" evidence="8">
    <location>
        <begin position="1061"/>
        <end position="1073"/>
    </location>
</feature>
<feature type="transmembrane region" description="Helical" evidence="9">
    <location>
        <begin position="294"/>
        <end position="315"/>
    </location>
</feature>
<feature type="compositionally biased region" description="Basic and acidic residues" evidence="8">
    <location>
        <begin position="11"/>
        <end position="30"/>
    </location>
</feature>
<evidence type="ECO:0000256" key="3">
    <source>
        <dbReference type="ARBA" id="ARBA00022640"/>
    </source>
</evidence>
<name>A0AAV1IL25_9CHLO</name>
<evidence type="ECO:0000256" key="1">
    <source>
        <dbReference type="ARBA" id="ARBA00004229"/>
    </source>
</evidence>
<keyword evidence="6" id="KW-0442">Lipid degradation</keyword>
<accession>A0AAV1IL25</accession>
<feature type="compositionally biased region" description="Polar residues" evidence="8">
    <location>
        <begin position="102"/>
        <end position="131"/>
    </location>
</feature>
<feature type="compositionally biased region" description="Basic and acidic residues" evidence="8">
    <location>
        <begin position="77"/>
        <end position="93"/>
    </location>
</feature>
<dbReference type="GO" id="GO:0004620">
    <property type="term" value="F:phospholipase activity"/>
    <property type="evidence" value="ECO:0007669"/>
    <property type="project" value="UniProtKB-ARBA"/>
</dbReference>
<dbReference type="EMBL" id="CAUYUE010000015">
    <property type="protein sequence ID" value="CAK0786897.1"/>
    <property type="molecule type" value="Genomic_DNA"/>
</dbReference>
<evidence type="ECO:0000313" key="11">
    <source>
        <dbReference type="EMBL" id="CAK0786897.1"/>
    </source>
</evidence>
<feature type="transmembrane region" description="Helical" evidence="9">
    <location>
        <begin position="335"/>
        <end position="354"/>
    </location>
</feature>
<feature type="transmembrane region" description="Helical" evidence="9">
    <location>
        <begin position="409"/>
        <end position="430"/>
    </location>
</feature>
<evidence type="ECO:0000256" key="6">
    <source>
        <dbReference type="ARBA" id="ARBA00022963"/>
    </source>
</evidence>
<feature type="region of interest" description="Disordered" evidence="8">
    <location>
        <begin position="1"/>
        <end position="30"/>
    </location>
</feature>
<evidence type="ECO:0000313" key="12">
    <source>
        <dbReference type="Proteomes" id="UP001314263"/>
    </source>
</evidence>
<feature type="compositionally biased region" description="Polar residues" evidence="8">
    <location>
        <begin position="213"/>
        <end position="224"/>
    </location>
</feature>
<dbReference type="SUPFAM" id="SSF53474">
    <property type="entry name" value="alpha/beta-Hydrolases"/>
    <property type="match status" value="1"/>
</dbReference>
<comment type="caution">
    <text evidence="11">The sequence shown here is derived from an EMBL/GenBank/DDBJ whole genome shotgun (WGS) entry which is preliminary data.</text>
</comment>
<dbReference type="GO" id="GO:0009507">
    <property type="term" value="C:chloroplast"/>
    <property type="evidence" value="ECO:0007669"/>
    <property type="project" value="UniProtKB-SubCell"/>
</dbReference>
<dbReference type="Proteomes" id="UP001314263">
    <property type="component" value="Unassembled WGS sequence"/>
</dbReference>
<gene>
    <name evidence="11" type="ORF">CVIRNUC_010111</name>
</gene>
<dbReference type="InterPro" id="IPR029058">
    <property type="entry name" value="AB_hydrolase_fold"/>
</dbReference>
<evidence type="ECO:0000256" key="2">
    <source>
        <dbReference type="ARBA" id="ARBA00022528"/>
    </source>
</evidence>
<keyword evidence="2" id="KW-0150">Chloroplast</keyword>
<feature type="region of interest" description="Disordered" evidence="8">
    <location>
        <begin position="212"/>
        <end position="269"/>
    </location>
</feature>
<keyword evidence="4" id="KW-0378">Hydrolase</keyword>
<evidence type="ECO:0000256" key="9">
    <source>
        <dbReference type="SAM" id="Phobius"/>
    </source>
</evidence>
<dbReference type="Pfam" id="PF01764">
    <property type="entry name" value="Lipase_3"/>
    <property type="match status" value="1"/>
</dbReference>
<feature type="transmembrane region" description="Helical" evidence="9">
    <location>
        <begin position="375"/>
        <end position="397"/>
    </location>
</feature>
<evidence type="ECO:0000256" key="4">
    <source>
        <dbReference type="ARBA" id="ARBA00022801"/>
    </source>
</evidence>
<protein>
    <recommendedName>
        <fullName evidence="10">Fungal lipase-type domain-containing protein</fullName>
    </recommendedName>
</protein>
<dbReference type="GO" id="GO:0016042">
    <property type="term" value="P:lipid catabolic process"/>
    <property type="evidence" value="ECO:0007669"/>
    <property type="project" value="UniProtKB-KW"/>
</dbReference>
<feature type="compositionally biased region" description="Basic and acidic residues" evidence="8">
    <location>
        <begin position="1094"/>
        <end position="1109"/>
    </location>
</feature>